<dbReference type="AlphaFoldDB" id="A0AA37GVU0"/>
<feature type="compositionally biased region" description="Basic and acidic residues" evidence="1">
    <location>
        <begin position="360"/>
        <end position="369"/>
    </location>
</feature>
<feature type="region of interest" description="Disordered" evidence="1">
    <location>
        <begin position="302"/>
        <end position="369"/>
    </location>
</feature>
<evidence type="ECO:0000313" key="2">
    <source>
        <dbReference type="EMBL" id="GJC87937.1"/>
    </source>
</evidence>
<evidence type="ECO:0000313" key="3">
    <source>
        <dbReference type="Proteomes" id="UP001055172"/>
    </source>
</evidence>
<feature type="region of interest" description="Disordered" evidence="1">
    <location>
        <begin position="114"/>
        <end position="156"/>
    </location>
</feature>
<dbReference type="EMBL" id="BPPX01000029">
    <property type="protein sequence ID" value="GJC87937.1"/>
    <property type="molecule type" value="Genomic_DNA"/>
</dbReference>
<accession>A0AA37GVU0</accession>
<feature type="compositionally biased region" description="Basic and acidic residues" evidence="1">
    <location>
        <begin position="52"/>
        <end position="63"/>
    </location>
</feature>
<evidence type="ECO:0000256" key="1">
    <source>
        <dbReference type="SAM" id="MobiDB-lite"/>
    </source>
</evidence>
<sequence>MKRLNRAILASSSHDTLRKPHTAKKTLPEVKSTTKGRVSPPPGLKKTTKITELPKRTGKRKVEIITSPHTKRQKIAETESYIPKADTARPETPTRTTRIAQGRAVMPQFQTLPETPTRKTNKKADEEVYETQEGDSDHDPQPMAIHSSRTRRLKSKITRPTPQIARTPKESLAENTAYGDDTPSKPPKVEATHTIAYKAAMQDGEQQKDKHVAANDKLDQDPGVPEEYMLISKADYLTLMRRTVVVNKMVMTFIESASDMEDTNMDNQSSAWAYLLTEARSLSLGVQSLTNAITKLPTMVEQDDGSAEQVPIGKKASSEKNSLLTTEDPTEAMEDSAPVKKGADGPERDVISVKPIPTKNPRDSKEEACVKVPTPTKKIIVKIGK</sequence>
<organism evidence="2 3">
    <name type="scientific">Colletotrichum liriopes</name>
    <dbReference type="NCBI Taxonomy" id="708192"/>
    <lineage>
        <taxon>Eukaryota</taxon>
        <taxon>Fungi</taxon>
        <taxon>Dikarya</taxon>
        <taxon>Ascomycota</taxon>
        <taxon>Pezizomycotina</taxon>
        <taxon>Sordariomycetes</taxon>
        <taxon>Hypocreomycetidae</taxon>
        <taxon>Glomerellales</taxon>
        <taxon>Glomerellaceae</taxon>
        <taxon>Colletotrichum</taxon>
        <taxon>Colletotrichum spaethianum species complex</taxon>
    </lineage>
</organism>
<comment type="caution">
    <text evidence="2">The sequence shown here is derived from an EMBL/GenBank/DDBJ whole genome shotgun (WGS) entry which is preliminary data.</text>
</comment>
<keyword evidence="3" id="KW-1185">Reference proteome</keyword>
<name>A0AA37GVU0_9PEZI</name>
<protein>
    <submittedName>
        <fullName evidence="2">Uncharacterized protein</fullName>
    </submittedName>
</protein>
<gene>
    <name evidence="2" type="ORF">ColLi_10775</name>
</gene>
<dbReference type="Proteomes" id="UP001055172">
    <property type="component" value="Unassembled WGS sequence"/>
</dbReference>
<feature type="compositionally biased region" description="Basic and acidic residues" evidence="1">
    <location>
        <begin position="337"/>
        <end position="351"/>
    </location>
</feature>
<reference evidence="2 3" key="1">
    <citation type="submission" date="2021-07" db="EMBL/GenBank/DDBJ databases">
        <title>Genome data of Colletotrichum spaethianum.</title>
        <authorList>
            <person name="Utami Y.D."/>
            <person name="Hiruma K."/>
        </authorList>
    </citation>
    <scope>NUCLEOTIDE SEQUENCE [LARGE SCALE GENOMIC DNA]</scope>
    <source>
        <strain evidence="2 3">MAFF 242679</strain>
    </source>
</reference>
<feature type="region of interest" description="Disordered" evidence="1">
    <location>
        <begin position="1"/>
        <end position="95"/>
    </location>
</feature>
<proteinExistence type="predicted"/>